<dbReference type="InParanoid" id="A0A5F8G8L3"/>
<feature type="domain" description="Thioredoxin" evidence="2">
    <location>
        <begin position="12"/>
        <end position="104"/>
    </location>
</feature>
<evidence type="ECO:0000259" key="2">
    <source>
        <dbReference type="Pfam" id="PF00085"/>
    </source>
</evidence>
<evidence type="ECO:0000313" key="3">
    <source>
        <dbReference type="Ensembl" id="ENSMODP00000043813.1"/>
    </source>
</evidence>
<reference evidence="3" key="2">
    <citation type="submission" date="2025-08" db="UniProtKB">
        <authorList>
            <consortium name="Ensembl"/>
        </authorList>
    </citation>
    <scope>IDENTIFICATION</scope>
</reference>
<protein>
    <recommendedName>
        <fullName evidence="2">Thioredoxin domain-containing protein</fullName>
    </recommendedName>
</protein>
<keyword evidence="4" id="KW-1185">Reference proteome</keyword>
<dbReference type="STRING" id="13616.ENSMODP00000043813"/>
<evidence type="ECO:0000313" key="4">
    <source>
        <dbReference type="Proteomes" id="UP000002280"/>
    </source>
</evidence>
<dbReference type="PANTHER" id="PTHR46135:SF2">
    <property type="entry name" value="THIOREDOXIN DOMAIN-CONTAINING PROTEIN 3"/>
    <property type="match status" value="1"/>
</dbReference>
<dbReference type="InterPro" id="IPR013766">
    <property type="entry name" value="Thioredoxin_domain"/>
</dbReference>
<name>A0A5F8G8L3_MONDO</name>
<dbReference type="PANTHER" id="PTHR46135">
    <property type="entry name" value="NME/NM23 FAMILY MEMBER 8"/>
    <property type="match status" value="1"/>
</dbReference>
<dbReference type="Bgee" id="ENSMODG00000046040">
    <property type="expression patterns" value="Expressed in spermatocyte and 7 other cell types or tissues"/>
</dbReference>
<dbReference type="Gene3D" id="3.40.30.10">
    <property type="entry name" value="Glutaredoxin"/>
    <property type="match status" value="1"/>
</dbReference>
<reference evidence="3 4" key="1">
    <citation type="journal article" date="2007" name="Nature">
        <title>Genome of the marsupial Monodelphis domestica reveals innovation in non-coding sequences.</title>
        <authorList>
            <person name="Mikkelsen T.S."/>
            <person name="Wakefield M.J."/>
            <person name="Aken B."/>
            <person name="Amemiya C.T."/>
            <person name="Chang J.L."/>
            <person name="Duke S."/>
            <person name="Garber M."/>
            <person name="Gentles A.J."/>
            <person name="Goodstadt L."/>
            <person name="Heger A."/>
            <person name="Jurka J."/>
            <person name="Kamal M."/>
            <person name="Mauceli E."/>
            <person name="Searle S.M."/>
            <person name="Sharpe T."/>
            <person name="Baker M.L."/>
            <person name="Batzer M.A."/>
            <person name="Benos P.V."/>
            <person name="Belov K."/>
            <person name="Clamp M."/>
            <person name="Cook A."/>
            <person name="Cuff J."/>
            <person name="Das R."/>
            <person name="Davidow L."/>
            <person name="Deakin J.E."/>
            <person name="Fazzari M.J."/>
            <person name="Glass J.L."/>
            <person name="Grabherr M."/>
            <person name="Greally J.M."/>
            <person name="Gu W."/>
            <person name="Hore T.A."/>
            <person name="Huttley G.A."/>
            <person name="Kleber M."/>
            <person name="Jirtle R.L."/>
            <person name="Koina E."/>
            <person name="Lee J.T."/>
            <person name="Mahony S."/>
            <person name="Marra M.A."/>
            <person name="Miller R.D."/>
            <person name="Nicholls R.D."/>
            <person name="Oda M."/>
            <person name="Papenfuss A.T."/>
            <person name="Parra Z.E."/>
            <person name="Pollock D.D."/>
            <person name="Ray D.A."/>
            <person name="Schein J.E."/>
            <person name="Speed T.P."/>
            <person name="Thompson K."/>
            <person name="VandeBerg J.L."/>
            <person name="Wade C.M."/>
            <person name="Walker J.A."/>
            <person name="Waters P.D."/>
            <person name="Webber C."/>
            <person name="Weidman J.R."/>
            <person name="Xie X."/>
            <person name="Zody M.C."/>
            <person name="Baldwin J."/>
            <person name="Abdouelleil A."/>
            <person name="Abdulkadir J."/>
            <person name="Abebe A."/>
            <person name="Abera B."/>
            <person name="Abreu J."/>
            <person name="Acer S.C."/>
            <person name="Aftuck L."/>
            <person name="Alexander A."/>
            <person name="An P."/>
            <person name="Anderson E."/>
            <person name="Anderson S."/>
            <person name="Arachi H."/>
            <person name="Azer M."/>
            <person name="Bachantsang P."/>
            <person name="Barry A."/>
            <person name="Bayul T."/>
            <person name="Berlin A."/>
            <person name="Bessette D."/>
            <person name="Bloom T."/>
            <person name="Bloom T."/>
            <person name="Boguslavskiy L."/>
            <person name="Bonnet C."/>
            <person name="Boukhgalter B."/>
            <person name="Bourzgui I."/>
            <person name="Brown A."/>
            <person name="Cahill P."/>
            <person name="Channer S."/>
            <person name="Cheshatsang Y."/>
            <person name="Chuda L."/>
            <person name="Citroen M."/>
            <person name="Collymore A."/>
            <person name="Cooke P."/>
            <person name="Costello M."/>
            <person name="D'Aco K."/>
            <person name="Daza R."/>
            <person name="De Haan G."/>
            <person name="DeGray S."/>
            <person name="DeMaso C."/>
            <person name="Dhargay N."/>
            <person name="Dooley K."/>
            <person name="Dooley E."/>
            <person name="Doricent M."/>
            <person name="Dorje P."/>
            <person name="Dorjee K."/>
            <person name="Dupes A."/>
            <person name="Elong R."/>
            <person name="Falk J."/>
            <person name="Farina A."/>
            <person name="Faro S."/>
            <person name="Ferguson D."/>
            <person name="Fisher S."/>
            <person name="Foley C.D."/>
            <person name="Franke A."/>
            <person name="Friedrich D."/>
            <person name="Gadbois L."/>
            <person name="Gearin G."/>
            <person name="Gearin C.R."/>
            <person name="Giannoukos G."/>
            <person name="Goode T."/>
            <person name="Graham J."/>
            <person name="Grandbois E."/>
            <person name="Grewal S."/>
            <person name="Gyaltsen K."/>
            <person name="Hafez N."/>
            <person name="Hagos B."/>
            <person name="Hall J."/>
            <person name="Henson C."/>
            <person name="Hollinger A."/>
            <person name="Honan T."/>
            <person name="Huard M.D."/>
            <person name="Hughes L."/>
            <person name="Hurhula B."/>
            <person name="Husby M.E."/>
            <person name="Kamat A."/>
            <person name="Kanga B."/>
            <person name="Kashin S."/>
            <person name="Khazanovich D."/>
            <person name="Kisner P."/>
            <person name="Lance K."/>
            <person name="Lara M."/>
            <person name="Lee W."/>
            <person name="Lennon N."/>
            <person name="Letendre F."/>
            <person name="LeVine R."/>
            <person name="Lipovsky A."/>
            <person name="Liu X."/>
            <person name="Liu J."/>
            <person name="Liu S."/>
            <person name="Lokyitsang T."/>
            <person name="Lokyitsang Y."/>
            <person name="Lubonja R."/>
            <person name="Lui A."/>
            <person name="MacDonald P."/>
            <person name="Magnisalis V."/>
            <person name="Maru K."/>
            <person name="Matthews C."/>
            <person name="McCusker W."/>
            <person name="McDonough S."/>
            <person name="Mehta T."/>
            <person name="Meldrim J."/>
            <person name="Meneus L."/>
            <person name="Mihai O."/>
            <person name="Mihalev A."/>
            <person name="Mihova T."/>
            <person name="Mittelman R."/>
            <person name="Mlenga V."/>
            <person name="Montmayeur A."/>
            <person name="Mulrain L."/>
            <person name="Navidi A."/>
            <person name="Naylor J."/>
            <person name="Negash T."/>
            <person name="Nguyen T."/>
            <person name="Nguyen N."/>
            <person name="Nicol R."/>
            <person name="Norbu C."/>
            <person name="Norbu N."/>
            <person name="Novod N."/>
            <person name="O'Neill B."/>
            <person name="Osman S."/>
            <person name="Markiewicz E."/>
            <person name="Oyono O.L."/>
            <person name="Patti C."/>
            <person name="Phunkhang P."/>
            <person name="Pierre F."/>
            <person name="Priest M."/>
            <person name="Raghuraman S."/>
            <person name="Rege F."/>
            <person name="Reyes R."/>
            <person name="Rise C."/>
            <person name="Rogov P."/>
            <person name="Ross K."/>
            <person name="Ryan E."/>
            <person name="Settipalli S."/>
            <person name="Shea T."/>
            <person name="Sherpa N."/>
            <person name="Shi L."/>
            <person name="Shih D."/>
            <person name="Sparrow T."/>
            <person name="Spaulding J."/>
            <person name="Stalker J."/>
            <person name="Stange-Thomann N."/>
            <person name="Stavropoulos S."/>
            <person name="Stone C."/>
            <person name="Strader C."/>
            <person name="Tesfaye S."/>
            <person name="Thomson T."/>
            <person name="Thoulutsang Y."/>
            <person name="Thoulutsang D."/>
            <person name="Topham K."/>
            <person name="Topping I."/>
            <person name="Tsamla T."/>
            <person name="Vassiliev H."/>
            <person name="Vo A."/>
            <person name="Wangchuk T."/>
            <person name="Wangdi T."/>
            <person name="Weiand M."/>
            <person name="Wilkinson J."/>
            <person name="Wilson A."/>
            <person name="Yadav S."/>
            <person name="Young G."/>
            <person name="Yu Q."/>
            <person name="Zembek L."/>
            <person name="Zhong D."/>
            <person name="Zimmer A."/>
            <person name="Zwirko Z."/>
            <person name="Jaffe D.B."/>
            <person name="Alvarez P."/>
            <person name="Brockman W."/>
            <person name="Butler J."/>
            <person name="Chin C."/>
            <person name="Gnerre S."/>
            <person name="MacCallum I."/>
            <person name="Graves J.A."/>
            <person name="Ponting C.P."/>
            <person name="Breen M."/>
            <person name="Samollow P.B."/>
            <person name="Lander E.S."/>
            <person name="Lindblad-Toh K."/>
        </authorList>
    </citation>
    <scope>NUCLEOTIDE SEQUENCE [LARGE SCALE GENOMIC DNA]</scope>
</reference>
<dbReference type="Proteomes" id="UP000002280">
    <property type="component" value="Chromosome 6"/>
</dbReference>
<dbReference type="InterPro" id="IPR036249">
    <property type="entry name" value="Thioredoxin-like_sf"/>
</dbReference>
<accession>A0A5F8G8L3</accession>
<evidence type="ECO:0000256" key="1">
    <source>
        <dbReference type="SAM" id="MobiDB-lite"/>
    </source>
</evidence>
<organism evidence="3 4">
    <name type="scientific">Monodelphis domestica</name>
    <name type="common">Gray short-tailed opossum</name>
    <dbReference type="NCBI Taxonomy" id="13616"/>
    <lineage>
        <taxon>Eukaryota</taxon>
        <taxon>Metazoa</taxon>
        <taxon>Chordata</taxon>
        <taxon>Craniata</taxon>
        <taxon>Vertebrata</taxon>
        <taxon>Euteleostomi</taxon>
        <taxon>Mammalia</taxon>
        <taxon>Metatheria</taxon>
        <taxon>Didelphimorphia</taxon>
        <taxon>Didelphidae</taxon>
        <taxon>Monodelphis</taxon>
    </lineage>
</organism>
<reference evidence="3" key="3">
    <citation type="submission" date="2025-09" db="UniProtKB">
        <authorList>
            <consortium name="Ensembl"/>
        </authorList>
    </citation>
    <scope>IDENTIFICATION</scope>
</reference>
<dbReference type="GeneTree" id="ENSGT00940000161182"/>
<dbReference type="OMA" id="HCKAESH"/>
<feature type="region of interest" description="Disordered" evidence="1">
    <location>
        <begin position="133"/>
        <end position="155"/>
    </location>
</feature>
<dbReference type="CDD" id="cd02948">
    <property type="entry name" value="TRX_NDPK"/>
    <property type="match status" value="1"/>
</dbReference>
<dbReference type="PROSITE" id="PS00194">
    <property type="entry name" value="THIOREDOXIN_1"/>
    <property type="match status" value="1"/>
</dbReference>
<dbReference type="AlphaFoldDB" id="A0A5F8G8L3"/>
<dbReference type="Pfam" id="PF00085">
    <property type="entry name" value="Thioredoxin"/>
    <property type="match status" value="1"/>
</dbReference>
<feature type="compositionally biased region" description="Acidic residues" evidence="1">
    <location>
        <begin position="135"/>
        <end position="147"/>
    </location>
</feature>
<dbReference type="InterPro" id="IPR017937">
    <property type="entry name" value="Thioredoxin_CS"/>
</dbReference>
<dbReference type="InterPro" id="IPR051766">
    <property type="entry name" value="TXND_domain-containing"/>
</dbReference>
<sequence>MATKKKEIQLQTVVNTDSLWEEMLTNKGLTVIDVYQAWCGPCKATQTLFRRLRNELSNDEEILHFAVAEADSLGPLQSFRDKCEPVFLFSLNGKIVSMVKGANAPLLNSKVLQLIEDERKVLAGEIPRRSLPELALEDSEEEAEWSDVPEVPVGK</sequence>
<dbReference type="Ensembl" id="ENSMODT00000057011.1">
    <property type="protein sequence ID" value="ENSMODP00000043813.1"/>
    <property type="gene ID" value="ENSMODG00000046040.1"/>
</dbReference>
<proteinExistence type="predicted"/>
<dbReference type="SUPFAM" id="SSF52833">
    <property type="entry name" value="Thioredoxin-like"/>
    <property type="match status" value="1"/>
</dbReference>